<keyword evidence="1 5" id="KW-0479">Metal-binding</keyword>
<feature type="domain" description="LIM zinc-binding" evidence="6">
    <location>
        <begin position="1"/>
        <end position="61"/>
    </location>
</feature>
<evidence type="ECO:0000256" key="1">
    <source>
        <dbReference type="ARBA" id="ARBA00022723"/>
    </source>
</evidence>
<dbReference type="Proteomes" id="UP000270296">
    <property type="component" value="Unassembled WGS sequence"/>
</dbReference>
<dbReference type="OrthoDB" id="25414at2759"/>
<dbReference type="AlphaFoldDB" id="A0A183J252"/>
<dbReference type="PROSITE" id="PS00478">
    <property type="entry name" value="LIM_DOMAIN_1"/>
    <property type="match status" value="1"/>
</dbReference>
<organism evidence="9">
    <name type="scientific">Soboliphyme baturini</name>
    <dbReference type="NCBI Taxonomy" id="241478"/>
    <lineage>
        <taxon>Eukaryota</taxon>
        <taxon>Metazoa</taxon>
        <taxon>Ecdysozoa</taxon>
        <taxon>Nematoda</taxon>
        <taxon>Enoplea</taxon>
        <taxon>Dorylaimia</taxon>
        <taxon>Dioctophymatida</taxon>
        <taxon>Dioctophymatoidea</taxon>
        <taxon>Soboliphymatidae</taxon>
        <taxon>Soboliphyme</taxon>
    </lineage>
</organism>
<dbReference type="PROSITE" id="PS50023">
    <property type="entry name" value="LIM_DOMAIN_2"/>
    <property type="match status" value="1"/>
</dbReference>
<evidence type="ECO:0000313" key="8">
    <source>
        <dbReference type="Proteomes" id="UP000270296"/>
    </source>
</evidence>
<dbReference type="InterPro" id="IPR001781">
    <property type="entry name" value="Znf_LIM"/>
</dbReference>
<dbReference type="SMART" id="SM00132">
    <property type="entry name" value="LIM"/>
    <property type="match status" value="1"/>
</dbReference>
<evidence type="ECO:0000313" key="7">
    <source>
        <dbReference type="EMBL" id="VDP27535.1"/>
    </source>
</evidence>
<dbReference type="Pfam" id="PF00412">
    <property type="entry name" value="LIM"/>
    <property type="match status" value="1"/>
</dbReference>
<keyword evidence="4 5" id="KW-0440">LIM domain</keyword>
<evidence type="ECO:0000256" key="2">
    <source>
        <dbReference type="ARBA" id="ARBA00022737"/>
    </source>
</evidence>
<proteinExistence type="predicted"/>
<keyword evidence="2" id="KW-0677">Repeat</keyword>
<evidence type="ECO:0000313" key="9">
    <source>
        <dbReference type="WBParaSite" id="SBAD_0001030201-mRNA-1"/>
    </source>
</evidence>
<accession>A0A183J252</accession>
<protein>
    <submittedName>
        <fullName evidence="9">LIM zinc-binding domain-containing protein</fullName>
    </submittedName>
</protein>
<evidence type="ECO:0000256" key="3">
    <source>
        <dbReference type="ARBA" id="ARBA00022833"/>
    </source>
</evidence>
<sequence length="77" mass="8511">NCVKCGEAITSSRTGCTALEKNYHVDCFNCGKCGKQLAGLSFYSVDGKPFCEDDYLQTLEKCIICLKPISEKVCLYL</sequence>
<dbReference type="Gene3D" id="2.10.110.10">
    <property type="entry name" value="Cysteine Rich Protein"/>
    <property type="match status" value="1"/>
</dbReference>
<dbReference type="EMBL" id="UZAM01013389">
    <property type="protein sequence ID" value="VDP27535.1"/>
    <property type="molecule type" value="Genomic_DNA"/>
</dbReference>
<dbReference type="GO" id="GO:0098609">
    <property type="term" value="P:cell-cell adhesion"/>
    <property type="evidence" value="ECO:0007669"/>
    <property type="project" value="TreeGrafter"/>
</dbReference>
<dbReference type="GO" id="GO:0001725">
    <property type="term" value="C:stress fiber"/>
    <property type="evidence" value="ECO:0007669"/>
    <property type="project" value="TreeGrafter"/>
</dbReference>
<dbReference type="PANTHER" id="PTHR24207:SF2">
    <property type="entry name" value="ZYX102 PROTEIN"/>
    <property type="match status" value="1"/>
</dbReference>
<dbReference type="WBParaSite" id="SBAD_0001030201-mRNA-1">
    <property type="protein sequence ID" value="SBAD_0001030201-mRNA-1"/>
    <property type="gene ID" value="SBAD_0001030201"/>
</dbReference>
<evidence type="ECO:0000256" key="5">
    <source>
        <dbReference type="PROSITE-ProRule" id="PRU00125"/>
    </source>
</evidence>
<keyword evidence="8" id="KW-1185">Reference proteome</keyword>
<reference evidence="7 8" key="2">
    <citation type="submission" date="2018-11" db="EMBL/GenBank/DDBJ databases">
        <authorList>
            <consortium name="Pathogen Informatics"/>
        </authorList>
    </citation>
    <scope>NUCLEOTIDE SEQUENCE [LARGE SCALE GENOMIC DNA]</scope>
</reference>
<dbReference type="GO" id="GO:0046872">
    <property type="term" value="F:metal ion binding"/>
    <property type="evidence" value="ECO:0007669"/>
    <property type="project" value="UniProtKB-KW"/>
</dbReference>
<keyword evidence="3 5" id="KW-0862">Zinc</keyword>
<dbReference type="GO" id="GO:0005925">
    <property type="term" value="C:focal adhesion"/>
    <property type="evidence" value="ECO:0007669"/>
    <property type="project" value="TreeGrafter"/>
</dbReference>
<dbReference type="PANTHER" id="PTHR24207">
    <property type="entry name" value="ZYX102 PROTEIN"/>
    <property type="match status" value="1"/>
</dbReference>
<evidence type="ECO:0000256" key="4">
    <source>
        <dbReference type="ARBA" id="ARBA00023038"/>
    </source>
</evidence>
<evidence type="ECO:0000259" key="6">
    <source>
        <dbReference type="PROSITE" id="PS50023"/>
    </source>
</evidence>
<reference evidence="9" key="1">
    <citation type="submission" date="2016-06" db="UniProtKB">
        <authorList>
            <consortium name="WormBaseParasite"/>
        </authorList>
    </citation>
    <scope>IDENTIFICATION</scope>
</reference>
<name>A0A183J252_9BILA</name>
<gene>
    <name evidence="7" type="ORF">SBAD_LOCUS9950</name>
</gene>
<dbReference type="SUPFAM" id="SSF57716">
    <property type="entry name" value="Glucocorticoid receptor-like (DNA-binding domain)"/>
    <property type="match status" value="2"/>
</dbReference>